<dbReference type="GO" id="GO:0042176">
    <property type="term" value="P:regulation of protein catabolic process"/>
    <property type="evidence" value="ECO:0007669"/>
    <property type="project" value="UniProtKB-UniRule"/>
</dbReference>
<feature type="region of interest" description="Disordered" evidence="5">
    <location>
        <begin position="877"/>
        <end position="896"/>
    </location>
</feature>
<evidence type="ECO:0000259" key="8">
    <source>
        <dbReference type="Pfam" id="PF21505"/>
    </source>
</evidence>
<keyword evidence="10" id="KW-1185">Reference proteome</keyword>
<feature type="domain" description="26S proteasome regulatory subunit RPN2 C-terminal" evidence="7">
    <location>
        <begin position="932"/>
        <end position="992"/>
    </location>
</feature>
<feature type="domain" description="26S proteasome regulatory subunit RPN2 C-terminal" evidence="7">
    <location>
        <begin position="777"/>
        <end position="815"/>
    </location>
</feature>
<dbReference type="InterPro" id="IPR011989">
    <property type="entry name" value="ARM-like"/>
</dbReference>
<reference evidence="9" key="2">
    <citation type="submission" date="2024-10" db="UniProtKB">
        <authorList>
            <consortium name="EnsemblProtists"/>
        </authorList>
    </citation>
    <scope>IDENTIFICATION</scope>
</reference>
<proteinExistence type="inferred from homology"/>
<dbReference type="KEGG" id="ehx:EMIHUDRAFT_422045"/>
<evidence type="ECO:0000256" key="3">
    <source>
        <dbReference type="ARBA" id="ARBA00022942"/>
    </source>
</evidence>
<evidence type="ECO:0008006" key="11">
    <source>
        <dbReference type="Google" id="ProtNLM"/>
    </source>
</evidence>
<dbReference type="InterPro" id="IPR016642">
    <property type="entry name" value="26S_Psome_Rpn2"/>
</dbReference>
<name>A0A0D3IQK6_EMIH1</name>
<dbReference type="OMA" id="HENENFK"/>
<dbReference type="Pfam" id="PF18004">
    <property type="entry name" value="RPN2_C"/>
    <property type="match status" value="2"/>
</dbReference>
<dbReference type="Pfam" id="PF13646">
    <property type="entry name" value="HEAT_2"/>
    <property type="match status" value="1"/>
</dbReference>
<dbReference type="eggNOG" id="KOG2062">
    <property type="taxonomic scope" value="Eukaryota"/>
</dbReference>
<evidence type="ECO:0000256" key="1">
    <source>
        <dbReference type="ARBA" id="ARBA00006308"/>
    </source>
</evidence>
<dbReference type="Pfam" id="PF21505">
    <property type="entry name" value="RPN2_N"/>
    <property type="match status" value="1"/>
</dbReference>
<evidence type="ECO:0000259" key="7">
    <source>
        <dbReference type="Pfam" id="PF18004"/>
    </source>
</evidence>
<organism evidence="9 10">
    <name type="scientific">Emiliania huxleyi (strain CCMP1516)</name>
    <dbReference type="NCBI Taxonomy" id="280463"/>
    <lineage>
        <taxon>Eukaryota</taxon>
        <taxon>Haptista</taxon>
        <taxon>Haptophyta</taxon>
        <taxon>Prymnesiophyceae</taxon>
        <taxon>Isochrysidales</taxon>
        <taxon>Noelaerhabdaceae</taxon>
        <taxon>Emiliania</taxon>
    </lineage>
</organism>
<evidence type="ECO:0000313" key="10">
    <source>
        <dbReference type="Proteomes" id="UP000013827"/>
    </source>
</evidence>
<dbReference type="HOGENOM" id="CLU_002323_0_0_1"/>
<keyword evidence="6" id="KW-0472">Membrane</keyword>
<dbReference type="Gene3D" id="1.25.10.10">
    <property type="entry name" value="Leucine-rich Repeat Variant"/>
    <property type="match status" value="1"/>
</dbReference>
<keyword evidence="2" id="KW-0677">Repeat</keyword>
<dbReference type="GeneID" id="17259718"/>
<protein>
    <recommendedName>
        <fullName evidence="11">26S proteasome regulatory subunit RPN2 C-terminal domain-containing protein</fullName>
    </recommendedName>
</protein>
<evidence type="ECO:0000256" key="5">
    <source>
        <dbReference type="SAM" id="MobiDB-lite"/>
    </source>
</evidence>
<evidence type="ECO:0000256" key="4">
    <source>
        <dbReference type="PIRNR" id="PIRNR015947"/>
    </source>
</evidence>
<dbReference type="InterPro" id="IPR002015">
    <property type="entry name" value="Proteasome/cyclosome_rpt"/>
</dbReference>
<dbReference type="InterPro" id="IPR040623">
    <property type="entry name" value="RPN2_C"/>
</dbReference>
<dbReference type="AlphaFoldDB" id="A0A0D3IQK6"/>
<accession>A0A0D3IQK6</accession>
<feature type="transmembrane region" description="Helical" evidence="6">
    <location>
        <begin position="761"/>
        <end position="784"/>
    </location>
</feature>
<dbReference type="Pfam" id="PF01851">
    <property type="entry name" value="PC_rep"/>
    <property type="match status" value="2"/>
</dbReference>
<feature type="compositionally biased region" description="Low complexity" evidence="5">
    <location>
        <begin position="885"/>
        <end position="896"/>
    </location>
</feature>
<reference evidence="10" key="1">
    <citation type="journal article" date="2013" name="Nature">
        <title>Pan genome of the phytoplankton Emiliania underpins its global distribution.</title>
        <authorList>
            <person name="Read B.A."/>
            <person name="Kegel J."/>
            <person name="Klute M.J."/>
            <person name="Kuo A."/>
            <person name="Lefebvre S.C."/>
            <person name="Maumus F."/>
            <person name="Mayer C."/>
            <person name="Miller J."/>
            <person name="Monier A."/>
            <person name="Salamov A."/>
            <person name="Young J."/>
            <person name="Aguilar M."/>
            <person name="Claverie J.M."/>
            <person name="Frickenhaus S."/>
            <person name="Gonzalez K."/>
            <person name="Herman E.K."/>
            <person name="Lin Y.C."/>
            <person name="Napier J."/>
            <person name="Ogata H."/>
            <person name="Sarno A.F."/>
            <person name="Shmutz J."/>
            <person name="Schroeder D."/>
            <person name="de Vargas C."/>
            <person name="Verret F."/>
            <person name="von Dassow P."/>
            <person name="Valentin K."/>
            <person name="Van de Peer Y."/>
            <person name="Wheeler G."/>
            <person name="Dacks J.B."/>
            <person name="Delwiche C.F."/>
            <person name="Dyhrman S.T."/>
            <person name="Glockner G."/>
            <person name="John U."/>
            <person name="Richards T."/>
            <person name="Worden A.Z."/>
            <person name="Zhang X."/>
            <person name="Grigoriev I.V."/>
            <person name="Allen A.E."/>
            <person name="Bidle K."/>
            <person name="Borodovsky M."/>
            <person name="Bowler C."/>
            <person name="Brownlee C."/>
            <person name="Cock J.M."/>
            <person name="Elias M."/>
            <person name="Gladyshev V.N."/>
            <person name="Groth M."/>
            <person name="Guda C."/>
            <person name="Hadaegh A."/>
            <person name="Iglesias-Rodriguez M.D."/>
            <person name="Jenkins J."/>
            <person name="Jones B.M."/>
            <person name="Lawson T."/>
            <person name="Leese F."/>
            <person name="Lindquist E."/>
            <person name="Lobanov A."/>
            <person name="Lomsadze A."/>
            <person name="Malik S.B."/>
            <person name="Marsh M.E."/>
            <person name="Mackinder L."/>
            <person name="Mock T."/>
            <person name="Mueller-Roeber B."/>
            <person name="Pagarete A."/>
            <person name="Parker M."/>
            <person name="Probert I."/>
            <person name="Quesneville H."/>
            <person name="Raines C."/>
            <person name="Rensing S.A."/>
            <person name="Riano-Pachon D.M."/>
            <person name="Richier S."/>
            <person name="Rokitta S."/>
            <person name="Shiraiwa Y."/>
            <person name="Soanes D.M."/>
            <person name="van der Giezen M."/>
            <person name="Wahlund T.M."/>
            <person name="Williams B."/>
            <person name="Wilson W."/>
            <person name="Wolfe G."/>
            <person name="Wurch L.L."/>
        </authorList>
    </citation>
    <scope>NUCLEOTIDE SEQUENCE</scope>
</reference>
<dbReference type="PANTHER" id="PTHR10943:SF2">
    <property type="entry name" value="26S PROTEASOME NON-ATPASE REGULATORY SUBUNIT 1"/>
    <property type="match status" value="1"/>
</dbReference>
<dbReference type="PaxDb" id="2903-EOD13541"/>
<dbReference type="GO" id="GO:0005634">
    <property type="term" value="C:nucleus"/>
    <property type="evidence" value="ECO:0007669"/>
    <property type="project" value="TreeGrafter"/>
</dbReference>
<dbReference type="SUPFAM" id="SSF48371">
    <property type="entry name" value="ARM repeat"/>
    <property type="match status" value="1"/>
</dbReference>
<dbReference type="GO" id="GO:0043161">
    <property type="term" value="P:proteasome-mediated ubiquitin-dependent protein catabolic process"/>
    <property type="evidence" value="ECO:0007669"/>
    <property type="project" value="TreeGrafter"/>
</dbReference>
<feature type="region of interest" description="Disordered" evidence="5">
    <location>
        <begin position="1000"/>
        <end position="1021"/>
    </location>
</feature>
<dbReference type="RefSeq" id="XP_005765970.1">
    <property type="nucleotide sequence ID" value="XM_005765913.1"/>
</dbReference>
<keyword evidence="3 4" id="KW-0647">Proteasome</keyword>
<dbReference type="EnsemblProtists" id="EOD13541">
    <property type="protein sequence ID" value="EOD13541"/>
    <property type="gene ID" value="EMIHUDRAFT_422045"/>
</dbReference>
<keyword evidence="6" id="KW-0812">Transmembrane</keyword>
<dbReference type="InterPro" id="IPR048570">
    <property type="entry name" value="PSMD1_RPN2_N"/>
</dbReference>
<dbReference type="GO" id="GO:0034515">
    <property type="term" value="C:proteasome storage granule"/>
    <property type="evidence" value="ECO:0007669"/>
    <property type="project" value="TreeGrafter"/>
</dbReference>
<dbReference type="STRING" id="2903.R1DS27"/>
<dbReference type="PIRSF" id="PIRSF015947">
    <property type="entry name" value="26S_Psome_Rpn2"/>
    <property type="match status" value="1"/>
</dbReference>
<sequence length="1021" mass="108948">MATAVLPAPAPLTSSVGLLAMLEESETQIKVHALQKLERVVPDFWAEISESLPDIEALYEDEAFPQRRLAALVASKVYYYLGEYADALVFALGAETLFNVDEGSEYVDTLLAKAIDEYCKQHQQRYEAATGSQEEGGSSTAAEAPIDRRLIDLVDRMVESSLERRAYQMVMGLALEARRTDLIERIILLCDAKPGELEHDASTIKMLEYCFGLFSSAVVPRSFRATLIALLVTIYRGLPAPEYLGLARCLAQAGDAAGVAAILSQLIESESAEARLAAFQISFDLVDNCTQAFLKLAHANLQLILSGEASIGLSLEFLVRSNKTDTLILTGMKKAADQRNSLCHSAIVLAHSLMNAGTTADSFLRDNLEWLSRATNWAKFSATATLGVIHRGHVKQALSLLAPYLPQAGMSASPYSEGGALFALGIIHANHGHSIRAYLLDALRSAGTNEVVQHGCALGIGISMMGSEDEDLYEELKGVLFNDSAVAGEAAALAMGLLMLGSASPKAIEEMLGYAHDTAHEKIIRGLAIGIALCMYGREEEADPLVTTLLHEQEREPLAHTPPLDPILRYGAMYTIAFAFAATGSNAALRKCLHVAVSDVSDDVRRAAVIAIGFVLANTPAQCPRVVKLLAESYNPHVRYGSAFAVGISCAGSGSKEALELLTPMLSDPVDYVRQGALLASSMVLMQSADHKADSKLSKHREDLRKVVGDKHEDTMTKFGAIVATGLLDAGGRNVTIGLTSRTGNKIMPAIVGMGIFSHFWFWHPLLLFVSLAFTPTAAIGLNADLRMPQWRFKSGAPPSAFAYPPPTSNEKKEVARTSPRATPCWCGARAAPCPAPPSPPTRPGHARSQAKLTELHKRGSLSGVLHASLTGVAAKSEGGGAGDAGDAMDTSADAGAAGKPSLEALVGEVREAHARGDISTAAVAAVLKLQPDKADEAEFDFEVLENPSRVLRSQERFCSLLPASRYEPVAKGRTSGVIMLKDTAPDAEEELLPLPAALAAASEGAEEEEPAPPEPFELPA</sequence>
<dbReference type="GO" id="GO:0008540">
    <property type="term" value="C:proteasome regulatory particle, base subcomplex"/>
    <property type="evidence" value="ECO:0007669"/>
    <property type="project" value="UniProtKB-UniRule"/>
</dbReference>
<evidence type="ECO:0000256" key="2">
    <source>
        <dbReference type="ARBA" id="ARBA00022737"/>
    </source>
</evidence>
<feature type="domain" description="26S proteasome non-ATPase regulatory subunit 1/RPN2 N-terminal" evidence="8">
    <location>
        <begin position="13"/>
        <end position="322"/>
    </location>
</feature>
<keyword evidence="6" id="KW-1133">Transmembrane helix</keyword>
<evidence type="ECO:0000256" key="6">
    <source>
        <dbReference type="SAM" id="Phobius"/>
    </source>
</evidence>
<evidence type="ECO:0000313" key="9">
    <source>
        <dbReference type="EnsemblProtists" id="EOD13541"/>
    </source>
</evidence>
<comment type="similarity">
    <text evidence="1 4">Belongs to the proteasome subunit S1 family.</text>
</comment>
<dbReference type="GO" id="GO:0030234">
    <property type="term" value="F:enzyme regulator activity"/>
    <property type="evidence" value="ECO:0007669"/>
    <property type="project" value="UniProtKB-UniRule"/>
</dbReference>
<dbReference type="PANTHER" id="PTHR10943">
    <property type="entry name" value="26S PROTEASOME NON-ATPASE REGULATORY SUBUNIT"/>
    <property type="match status" value="1"/>
</dbReference>
<dbReference type="FunFam" id="1.25.10.10:FF:000017">
    <property type="entry name" value="26S proteasome non-ATPase regulatory subunit 1"/>
    <property type="match status" value="1"/>
</dbReference>
<dbReference type="Proteomes" id="UP000013827">
    <property type="component" value="Unassembled WGS sequence"/>
</dbReference>
<dbReference type="InterPro" id="IPR016024">
    <property type="entry name" value="ARM-type_fold"/>
</dbReference>